<name>A0A812TXK0_SYMPI</name>
<dbReference type="AlphaFoldDB" id="A0A812TXK0"/>
<keyword evidence="2" id="KW-1185">Reference proteome</keyword>
<evidence type="ECO:0000313" key="2">
    <source>
        <dbReference type="Proteomes" id="UP000649617"/>
    </source>
</evidence>
<reference evidence="1" key="1">
    <citation type="submission" date="2021-02" db="EMBL/GenBank/DDBJ databases">
        <authorList>
            <person name="Dougan E. K."/>
            <person name="Rhodes N."/>
            <person name="Thang M."/>
            <person name="Chan C."/>
        </authorList>
    </citation>
    <scope>NUCLEOTIDE SEQUENCE</scope>
</reference>
<evidence type="ECO:0000313" key="1">
    <source>
        <dbReference type="EMBL" id="CAE7553682.1"/>
    </source>
</evidence>
<dbReference type="OrthoDB" id="10366862at2759"/>
<dbReference type="Proteomes" id="UP000649617">
    <property type="component" value="Unassembled WGS sequence"/>
</dbReference>
<dbReference type="EMBL" id="CAJNIZ010034547">
    <property type="protein sequence ID" value="CAE7553682.1"/>
    <property type="molecule type" value="Genomic_DNA"/>
</dbReference>
<accession>A0A812TXK0</accession>
<gene>
    <name evidence="1" type="ORF">SPIL2461_LOCUS14723</name>
</gene>
<protein>
    <submittedName>
        <fullName evidence="1">Uncharacterized protein</fullName>
    </submittedName>
</protein>
<sequence>IAPDKQIVSGLAQGFELSHVFGQDGTSAELRSADGDFGSSEVWIGARELGGVRCIRFVQEPSTPAGAKQSGVGCRPLSNLEVQIGDFDGGNWKTVASVPWSVKKDGVNTFPNLDRAGAAVFTLDTSLAPPKTLTCVFQINDHLRSILYGGVDLMSLAGMGEGDSEKLRIISFAVKPGAYLVITGEDAEGDFHDTGGFWADCGSAAPGWDLQNRWELYCSNSKIDVAHREGAGPGWVKPGPNSYKAKAKRIFGADKASIGSEAARYCSFRMLPKPAVTFRTLHSKGLFGQIELNMEEFNTRFRDAGTGILRRECQDCADSHKKIYMRRKKGLDTWDAYGGVVATWSEQGLHTDFDLYSMPWMTATHGSDATASAKMLDSLETARLERPASMGNGPDKEKRAYAQLPEVPTEPQWTSLSPGEGRQNYKYAVYQVGERNVLNFAFHGDGLCSGVPLRATLGVESTEACQELCAEEEDCVFVSHGDPTTLSCMQFGGASCAALQFPACDAQSCGFQTFTKQRDDRVNCEFVLNDQIDSVFYGVNVTDLVTPTPGGAATKRVGVVAKPGEYLIITGHSKAGDMKFRGGFWADCGAALPPRRLDELWDSFCSDPGA</sequence>
<proteinExistence type="predicted"/>
<feature type="non-terminal residue" evidence="1">
    <location>
        <position position="1"/>
    </location>
</feature>
<organism evidence="1 2">
    <name type="scientific">Symbiodinium pilosum</name>
    <name type="common">Dinoflagellate</name>
    <dbReference type="NCBI Taxonomy" id="2952"/>
    <lineage>
        <taxon>Eukaryota</taxon>
        <taxon>Sar</taxon>
        <taxon>Alveolata</taxon>
        <taxon>Dinophyceae</taxon>
        <taxon>Suessiales</taxon>
        <taxon>Symbiodiniaceae</taxon>
        <taxon>Symbiodinium</taxon>
    </lineage>
</organism>
<comment type="caution">
    <text evidence="1">The sequence shown here is derived from an EMBL/GenBank/DDBJ whole genome shotgun (WGS) entry which is preliminary data.</text>
</comment>